<dbReference type="KEGG" id="vao:FA707_08665"/>
<dbReference type="InterPro" id="IPR007267">
    <property type="entry name" value="GtrA_DPMS_TM"/>
</dbReference>
<keyword evidence="4 6" id="KW-1133">Transmembrane helix</keyword>
<dbReference type="PANTHER" id="PTHR38459">
    <property type="entry name" value="PROPHAGE BACTOPRENOL-LINKED GLUCOSE TRANSLOCASE HOMOLOG"/>
    <property type="match status" value="1"/>
</dbReference>
<sequence length="137" mass="15788">MNKLGKYYQSKLKEIINYLIFGVLTTIVNLIVYFGLTKLTINYGIANTIAWIISVLFAYVTNKCFVFKATGLETKQLVKELTAFFSVRLFSYVMDMLVLYLCLSVLKWPPVLAKLISQVVVVILNYLFSKIFVFKED</sequence>
<dbReference type="Pfam" id="PF04138">
    <property type="entry name" value="GtrA_DPMS_TM"/>
    <property type="match status" value="1"/>
</dbReference>
<gene>
    <name evidence="8" type="ORF">FA707_08665</name>
</gene>
<proteinExistence type="inferred from homology"/>
<evidence type="ECO:0000313" key="9">
    <source>
        <dbReference type="Proteomes" id="UP000298615"/>
    </source>
</evidence>
<feature type="domain" description="GtrA/DPMS transmembrane" evidence="7">
    <location>
        <begin position="18"/>
        <end position="134"/>
    </location>
</feature>
<dbReference type="EMBL" id="CP039712">
    <property type="protein sequence ID" value="QCI87032.1"/>
    <property type="molecule type" value="Genomic_DNA"/>
</dbReference>
<evidence type="ECO:0000256" key="1">
    <source>
        <dbReference type="ARBA" id="ARBA00004141"/>
    </source>
</evidence>
<evidence type="ECO:0000313" key="8">
    <source>
        <dbReference type="EMBL" id="QCI87032.1"/>
    </source>
</evidence>
<feature type="transmembrane region" description="Helical" evidence="6">
    <location>
        <begin position="112"/>
        <end position="133"/>
    </location>
</feature>
<name>A0A4D7CV56_9ENTE</name>
<dbReference type="GO" id="GO:0000271">
    <property type="term" value="P:polysaccharide biosynthetic process"/>
    <property type="evidence" value="ECO:0007669"/>
    <property type="project" value="InterPro"/>
</dbReference>
<keyword evidence="9" id="KW-1185">Reference proteome</keyword>
<dbReference type="GO" id="GO:0005886">
    <property type="term" value="C:plasma membrane"/>
    <property type="evidence" value="ECO:0007669"/>
    <property type="project" value="TreeGrafter"/>
</dbReference>
<keyword evidence="3 6" id="KW-0812">Transmembrane</keyword>
<comment type="similarity">
    <text evidence="2">Belongs to the GtrA family.</text>
</comment>
<dbReference type="InterPro" id="IPR051401">
    <property type="entry name" value="GtrA_CellWall_Glycosyl"/>
</dbReference>
<evidence type="ECO:0000256" key="5">
    <source>
        <dbReference type="ARBA" id="ARBA00023136"/>
    </source>
</evidence>
<dbReference type="Proteomes" id="UP000298615">
    <property type="component" value="Chromosome"/>
</dbReference>
<feature type="transmembrane region" description="Helical" evidence="6">
    <location>
        <begin position="41"/>
        <end position="60"/>
    </location>
</feature>
<evidence type="ECO:0000256" key="6">
    <source>
        <dbReference type="SAM" id="Phobius"/>
    </source>
</evidence>
<evidence type="ECO:0000256" key="3">
    <source>
        <dbReference type="ARBA" id="ARBA00022692"/>
    </source>
</evidence>
<evidence type="ECO:0000256" key="4">
    <source>
        <dbReference type="ARBA" id="ARBA00022989"/>
    </source>
</evidence>
<dbReference type="PANTHER" id="PTHR38459:SF5">
    <property type="entry name" value="CELL WALL TEICHOIC ACID GLYCOSYLATION PROTEIN GTCA"/>
    <property type="match status" value="1"/>
</dbReference>
<protein>
    <submittedName>
        <fullName evidence="8">GtrA family protein</fullName>
    </submittedName>
</protein>
<evidence type="ECO:0000259" key="7">
    <source>
        <dbReference type="Pfam" id="PF04138"/>
    </source>
</evidence>
<feature type="transmembrane region" description="Helical" evidence="6">
    <location>
        <begin position="81"/>
        <end position="106"/>
    </location>
</feature>
<organism evidence="8 9">
    <name type="scientific">Vagococcus zengguangii</name>
    <dbReference type="NCBI Taxonomy" id="2571750"/>
    <lineage>
        <taxon>Bacteria</taxon>
        <taxon>Bacillati</taxon>
        <taxon>Bacillota</taxon>
        <taxon>Bacilli</taxon>
        <taxon>Lactobacillales</taxon>
        <taxon>Enterococcaceae</taxon>
        <taxon>Vagococcus</taxon>
    </lineage>
</organism>
<dbReference type="RefSeq" id="WP_136953854.1">
    <property type="nucleotide sequence ID" value="NZ_CP039712.1"/>
</dbReference>
<reference evidence="8 9" key="1">
    <citation type="submission" date="2019-04" db="EMBL/GenBank/DDBJ databases">
        <title>Vagococcus sp. nov., isolated from faeces of yaks (Bos grunniens).</title>
        <authorList>
            <person name="Ge Y."/>
        </authorList>
    </citation>
    <scope>NUCLEOTIDE SEQUENCE [LARGE SCALE GENOMIC DNA]</scope>
    <source>
        <strain evidence="8 9">MN-17</strain>
    </source>
</reference>
<accession>A0A4D7CV56</accession>
<dbReference type="AlphaFoldDB" id="A0A4D7CV56"/>
<keyword evidence="5 6" id="KW-0472">Membrane</keyword>
<comment type="subcellular location">
    <subcellularLocation>
        <location evidence="1">Membrane</location>
        <topology evidence="1">Multi-pass membrane protein</topology>
    </subcellularLocation>
</comment>
<evidence type="ECO:0000256" key="2">
    <source>
        <dbReference type="ARBA" id="ARBA00009399"/>
    </source>
</evidence>
<feature type="transmembrane region" description="Helical" evidence="6">
    <location>
        <begin position="15"/>
        <end position="35"/>
    </location>
</feature>